<organism evidence="2 3">
    <name type="scientific">Caballeronia choica</name>
    <dbReference type="NCBI Taxonomy" id="326476"/>
    <lineage>
        <taxon>Bacteria</taxon>
        <taxon>Pseudomonadati</taxon>
        <taxon>Pseudomonadota</taxon>
        <taxon>Betaproteobacteria</taxon>
        <taxon>Burkholderiales</taxon>
        <taxon>Burkholderiaceae</taxon>
        <taxon>Caballeronia</taxon>
    </lineage>
</organism>
<evidence type="ECO:0000313" key="3">
    <source>
        <dbReference type="Proteomes" id="UP000054770"/>
    </source>
</evidence>
<protein>
    <submittedName>
        <fullName evidence="2">Uncharacterized protein</fullName>
    </submittedName>
</protein>
<evidence type="ECO:0000256" key="1">
    <source>
        <dbReference type="SAM" id="MobiDB-lite"/>
    </source>
</evidence>
<comment type="caution">
    <text evidence="2">The sequence shown here is derived from an EMBL/GenBank/DDBJ whole genome shotgun (WGS) entry which is preliminary data.</text>
</comment>
<name>A0A158KQ54_9BURK</name>
<dbReference type="AlphaFoldDB" id="A0A158KQ54"/>
<accession>A0A158KQ54</accession>
<proteinExistence type="predicted"/>
<sequence length="39" mass="4378">MLPNRLTVFPWKASPQRFTGGNRLEVIDPPSRALKKKGA</sequence>
<reference evidence="2" key="1">
    <citation type="submission" date="2016-01" db="EMBL/GenBank/DDBJ databases">
        <authorList>
            <person name="Peeters C."/>
        </authorList>
    </citation>
    <scope>NUCLEOTIDE SEQUENCE [LARGE SCALE GENOMIC DNA]</scope>
    <source>
        <strain evidence="2">LMG 22940</strain>
    </source>
</reference>
<evidence type="ECO:0000313" key="2">
    <source>
        <dbReference type="EMBL" id="SAL82561.1"/>
    </source>
</evidence>
<keyword evidence="3" id="KW-1185">Reference proteome</keyword>
<dbReference type="EMBL" id="FCON02000122">
    <property type="protein sequence ID" value="SAL82561.1"/>
    <property type="molecule type" value="Genomic_DNA"/>
</dbReference>
<dbReference type="Proteomes" id="UP000054770">
    <property type="component" value="Unassembled WGS sequence"/>
</dbReference>
<feature type="region of interest" description="Disordered" evidence="1">
    <location>
        <begin position="19"/>
        <end position="39"/>
    </location>
</feature>
<gene>
    <name evidence="2" type="ORF">AWB68_06566</name>
</gene>